<dbReference type="SUPFAM" id="SSF54506">
    <property type="entry name" value="Diaminopimelate epimerase-like"/>
    <property type="match status" value="1"/>
</dbReference>
<reference evidence="2" key="1">
    <citation type="submission" date="2015-11" db="EMBL/GenBank/DDBJ databases">
        <authorList>
            <person name="Dugat-Bony E."/>
        </authorList>
    </citation>
    <scope>NUCLEOTIDE SEQUENCE [LARGE SCALE GENOMIC DNA]</scope>
    <source>
        <strain evidence="2">Mu292</strain>
    </source>
</reference>
<evidence type="ECO:0000313" key="2">
    <source>
        <dbReference type="Proteomes" id="UP000182498"/>
    </source>
</evidence>
<dbReference type="GO" id="GO:0016853">
    <property type="term" value="F:isomerase activity"/>
    <property type="evidence" value="ECO:0007669"/>
    <property type="project" value="TreeGrafter"/>
</dbReference>
<dbReference type="InterPro" id="IPR003719">
    <property type="entry name" value="Phenazine_PhzF-like"/>
</dbReference>
<gene>
    <name evidence="1" type="ORF">CVAR292_02028</name>
</gene>
<accession>A0A0X2NPN9</accession>
<dbReference type="AlphaFoldDB" id="A0A0X2NPN9"/>
<dbReference type="PANTHER" id="PTHR13774:SF32">
    <property type="entry name" value="ANTISENSE-ENHANCING SEQUENCE 1"/>
    <property type="match status" value="1"/>
</dbReference>
<keyword evidence="2" id="KW-1185">Reference proteome</keyword>
<dbReference type="EMBL" id="FAUH01000014">
    <property type="protein sequence ID" value="CUU66681.1"/>
    <property type="molecule type" value="Genomic_DNA"/>
</dbReference>
<name>A0A0X2NPN9_9CORY</name>
<proteinExistence type="predicted"/>
<dbReference type="NCBIfam" id="TIGR00654">
    <property type="entry name" value="PhzF_family"/>
    <property type="match status" value="1"/>
</dbReference>
<organism evidence="1 2">
    <name type="scientific">Corynebacterium variabile</name>
    <dbReference type="NCBI Taxonomy" id="1727"/>
    <lineage>
        <taxon>Bacteria</taxon>
        <taxon>Bacillati</taxon>
        <taxon>Actinomycetota</taxon>
        <taxon>Actinomycetes</taxon>
        <taxon>Mycobacteriales</taxon>
        <taxon>Corynebacteriaceae</taxon>
        <taxon>Corynebacterium</taxon>
    </lineage>
</organism>
<dbReference type="PANTHER" id="PTHR13774">
    <property type="entry name" value="PHENAZINE BIOSYNTHESIS PROTEIN"/>
    <property type="match status" value="1"/>
</dbReference>
<sequence length="365" mass="38951">MDPTGSFAGFADYVAFAIFAGFADRVDGTARPRFQAPQSRARTPPGPDHVYGAILPCLARPPRPATGTLHLMRTRPFAQVDVFGAEPYLGNPLAVILDATDLTDADLLRIARWTNLSETTFVLPPTLVGKAQGADYRVRILTPADELPFAGHPTLGTAHAWVEDGWTPRVPGRIVQECGAGLVTVHQHRDDEDASTLAFEAPPTTRSGPVSEDDLDTFCASLHIHRDMVVDHQWVTNGPGWAALMLPTADDVLALRPDFSAYPGLDLGVLGPYPAGSECAYEVRAFLSSEQPPVEDPVTGSLNASIGQWLLRTGQVAGPYTASQGTAIGRAGRVRVTPMTVPTTDRGNVLVGGTVMTLVRGSIRA</sequence>
<dbReference type="Proteomes" id="UP000182498">
    <property type="component" value="Unassembled WGS sequence"/>
</dbReference>
<protein>
    <submittedName>
        <fullName evidence="1">Phenazine biosynthesis protein PhzF family</fullName>
    </submittedName>
</protein>
<dbReference type="GO" id="GO:0005737">
    <property type="term" value="C:cytoplasm"/>
    <property type="evidence" value="ECO:0007669"/>
    <property type="project" value="TreeGrafter"/>
</dbReference>
<evidence type="ECO:0000313" key="1">
    <source>
        <dbReference type="EMBL" id="CUU66681.1"/>
    </source>
</evidence>
<dbReference type="Pfam" id="PF02567">
    <property type="entry name" value="PhzC-PhzF"/>
    <property type="match status" value="1"/>
</dbReference>
<dbReference type="Gene3D" id="3.10.310.10">
    <property type="entry name" value="Diaminopimelate Epimerase, Chain A, domain 1"/>
    <property type="match status" value="2"/>
</dbReference>